<evidence type="ECO:0000313" key="2">
    <source>
        <dbReference type="EMBL" id="KAK0958752.1"/>
    </source>
</evidence>
<proteinExistence type="predicted"/>
<evidence type="ECO:0000256" key="1">
    <source>
        <dbReference type="SAM" id="MobiDB-lite"/>
    </source>
</evidence>
<accession>A0AAN6H6C8</accession>
<dbReference type="AlphaFoldDB" id="A0AAN6H6C8"/>
<feature type="region of interest" description="Disordered" evidence="1">
    <location>
        <begin position="1"/>
        <end position="70"/>
    </location>
</feature>
<feature type="compositionally biased region" description="Basic and acidic residues" evidence="1">
    <location>
        <begin position="59"/>
        <end position="70"/>
    </location>
</feature>
<organism evidence="2 3">
    <name type="scientific">Friedmanniomyces endolithicus</name>
    <dbReference type="NCBI Taxonomy" id="329885"/>
    <lineage>
        <taxon>Eukaryota</taxon>
        <taxon>Fungi</taxon>
        <taxon>Dikarya</taxon>
        <taxon>Ascomycota</taxon>
        <taxon>Pezizomycotina</taxon>
        <taxon>Dothideomycetes</taxon>
        <taxon>Dothideomycetidae</taxon>
        <taxon>Mycosphaerellales</taxon>
        <taxon>Teratosphaeriaceae</taxon>
        <taxon>Friedmanniomyces</taxon>
    </lineage>
</organism>
<protein>
    <submittedName>
        <fullName evidence="2">Uncharacterized protein</fullName>
    </submittedName>
</protein>
<comment type="caution">
    <text evidence="2">The sequence shown here is derived from an EMBL/GenBank/DDBJ whole genome shotgun (WGS) entry which is preliminary data.</text>
</comment>
<keyword evidence="3" id="KW-1185">Reference proteome</keyword>
<name>A0AAN6H6C8_9PEZI</name>
<reference evidence="2" key="1">
    <citation type="submission" date="2023-06" db="EMBL/GenBank/DDBJ databases">
        <title>Black Yeasts Isolated from many extreme environments.</title>
        <authorList>
            <person name="Coleine C."/>
            <person name="Stajich J.E."/>
            <person name="Selbmann L."/>
        </authorList>
    </citation>
    <scope>NUCLEOTIDE SEQUENCE</scope>
    <source>
        <strain evidence="2">CCFEE 5200</strain>
    </source>
</reference>
<dbReference type="EMBL" id="JAUJLE010000370">
    <property type="protein sequence ID" value="KAK0958752.1"/>
    <property type="molecule type" value="Genomic_DNA"/>
</dbReference>
<dbReference type="Proteomes" id="UP001175353">
    <property type="component" value="Unassembled WGS sequence"/>
</dbReference>
<gene>
    <name evidence="2" type="ORF">LTR91_021191</name>
</gene>
<evidence type="ECO:0000313" key="3">
    <source>
        <dbReference type="Proteomes" id="UP001175353"/>
    </source>
</evidence>
<sequence length="70" mass="7381">MSVDSAPEQSPPRSNVGLPGSSTGQHGELTIETMRQAVRKTASGDLSGVRSPTLLSDEALARETRSRTNT</sequence>